<proteinExistence type="predicted"/>
<accession>A0AC34QSL8</accession>
<dbReference type="WBParaSite" id="JU765_v2.g18915.t1">
    <property type="protein sequence ID" value="JU765_v2.g18915.t1"/>
    <property type="gene ID" value="JU765_v2.g18915"/>
</dbReference>
<evidence type="ECO:0000313" key="2">
    <source>
        <dbReference type="WBParaSite" id="JU765_v2.g18915.t1"/>
    </source>
</evidence>
<sequence>MQNVESDADSLKGDYSTSAQYELRNQLYPQTATGSSSDYSKNLSTVEPLSRFPDDLSNLNLGNTNGSGNYGSNNRNGGFYSAFSKNLPHYSQNQTNYGSFGENFDPFLNRDERPRLPNGNNNQSFYDTTKQAGEFDSGLSTLPTFDDSRSRMSSSPYQMPIRHENISAQIAQNRNAFFQNVTKNSGREHSQTPESTADYRVAGLSADDKSTRSNYELPFADDKSLNLDTEPLSTATDSFQKRNQMPIRHENISAQIAQNRNAFFQNVTKNSGREHSQTPESTADYRVAGLSADDKSTRSNYELPFADDKSLNLDTEPLSTATDSFQKRNQVKEHVSGVVDWTGGVLTCPESGVELRVPENAIPFGTEQLMYVEVCEDGPQNPPLSKRENLMKSGVELRVPENAIPFGTEQLMYVEVCEDGPQNPPLSKRENLMSPLVVCGPQNLKFNVPVELRLPHNFTGDSTASNVILKAGQGSQWTNIELVQPPKTDSNNKFVSVFVKHF</sequence>
<reference evidence="2" key="1">
    <citation type="submission" date="2022-11" db="UniProtKB">
        <authorList>
            <consortium name="WormBaseParasite"/>
        </authorList>
    </citation>
    <scope>IDENTIFICATION</scope>
</reference>
<dbReference type="Proteomes" id="UP000887576">
    <property type="component" value="Unplaced"/>
</dbReference>
<evidence type="ECO:0000313" key="1">
    <source>
        <dbReference type="Proteomes" id="UP000887576"/>
    </source>
</evidence>
<organism evidence="1 2">
    <name type="scientific">Panagrolaimus sp. JU765</name>
    <dbReference type="NCBI Taxonomy" id="591449"/>
    <lineage>
        <taxon>Eukaryota</taxon>
        <taxon>Metazoa</taxon>
        <taxon>Ecdysozoa</taxon>
        <taxon>Nematoda</taxon>
        <taxon>Chromadorea</taxon>
        <taxon>Rhabditida</taxon>
        <taxon>Tylenchina</taxon>
        <taxon>Panagrolaimomorpha</taxon>
        <taxon>Panagrolaimoidea</taxon>
        <taxon>Panagrolaimidae</taxon>
        <taxon>Panagrolaimus</taxon>
    </lineage>
</organism>
<name>A0AC34QSL8_9BILA</name>
<protein>
    <submittedName>
        <fullName evidence="2">ZU5 domain-containing protein</fullName>
    </submittedName>
</protein>